<feature type="region of interest" description="Disordered" evidence="1">
    <location>
        <begin position="57"/>
        <end position="81"/>
    </location>
</feature>
<dbReference type="AlphaFoldDB" id="A0AAD7CP55"/>
<proteinExistence type="predicted"/>
<evidence type="ECO:0000313" key="2">
    <source>
        <dbReference type="EMBL" id="KAJ7655892.1"/>
    </source>
</evidence>
<evidence type="ECO:0000313" key="3">
    <source>
        <dbReference type="Proteomes" id="UP001221757"/>
    </source>
</evidence>
<protein>
    <submittedName>
        <fullName evidence="2">Uncharacterized protein</fullName>
    </submittedName>
</protein>
<comment type="caution">
    <text evidence="2">The sequence shown here is derived from an EMBL/GenBank/DDBJ whole genome shotgun (WGS) entry which is preliminary data.</text>
</comment>
<dbReference type="EMBL" id="JARKIE010000306">
    <property type="protein sequence ID" value="KAJ7655892.1"/>
    <property type="molecule type" value="Genomic_DNA"/>
</dbReference>
<feature type="compositionally biased region" description="Basic and acidic residues" evidence="1">
    <location>
        <begin position="64"/>
        <end position="81"/>
    </location>
</feature>
<gene>
    <name evidence="2" type="ORF">B0H17DRAFT_1146346</name>
</gene>
<accession>A0AAD7CP55</accession>
<keyword evidence="3" id="KW-1185">Reference proteome</keyword>
<organism evidence="2 3">
    <name type="scientific">Mycena rosella</name>
    <name type="common">Pink bonnet</name>
    <name type="synonym">Agaricus rosellus</name>
    <dbReference type="NCBI Taxonomy" id="1033263"/>
    <lineage>
        <taxon>Eukaryota</taxon>
        <taxon>Fungi</taxon>
        <taxon>Dikarya</taxon>
        <taxon>Basidiomycota</taxon>
        <taxon>Agaricomycotina</taxon>
        <taxon>Agaricomycetes</taxon>
        <taxon>Agaricomycetidae</taxon>
        <taxon>Agaricales</taxon>
        <taxon>Marasmiineae</taxon>
        <taxon>Mycenaceae</taxon>
        <taxon>Mycena</taxon>
    </lineage>
</organism>
<dbReference type="Proteomes" id="UP001221757">
    <property type="component" value="Unassembled WGS sequence"/>
</dbReference>
<reference evidence="2" key="1">
    <citation type="submission" date="2023-03" db="EMBL/GenBank/DDBJ databases">
        <title>Massive genome expansion in bonnet fungi (Mycena s.s.) driven by repeated elements and novel gene families across ecological guilds.</title>
        <authorList>
            <consortium name="Lawrence Berkeley National Laboratory"/>
            <person name="Harder C.B."/>
            <person name="Miyauchi S."/>
            <person name="Viragh M."/>
            <person name="Kuo A."/>
            <person name="Thoen E."/>
            <person name="Andreopoulos B."/>
            <person name="Lu D."/>
            <person name="Skrede I."/>
            <person name="Drula E."/>
            <person name="Henrissat B."/>
            <person name="Morin E."/>
            <person name="Kohler A."/>
            <person name="Barry K."/>
            <person name="LaButti K."/>
            <person name="Morin E."/>
            <person name="Salamov A."/>
            <person name="Lipzen A."/>
            <person name="Mereny Z."/>
            <person name="Hegedus B."/>
            <person name="Baldrian P."/>
            <person name="Stursova M."/>
            <person name="Weitz H."/>
            <person name="Taylor A."/>
            <person name="Grigoriev I.V."/>
            <person name="Nagy L.G."/>
            <person name="Martin F."/>
            <person name="Kauserud H."/>
        </authorList>
    </citation>
    <scope>NUCLEOTIDE SEQUENCE</scope>
    <source>
        <strain evidence="2">CBHHK067</strain>
    </source>
</reference>
<evidence type="ECO:0000256" key="1">
    <source>
        <dbReference type="SAM" id="MobiDB-lite"/>
    </source>
</evidence>
<sequence length="126" mass="14042">MILISAPSAAATCGTRSTPCATPNAVGAPYTYNYAKEARVLAGETPISQGQGVERLLGNGARSEQSRHAPSECRSCEKDGSRATIQSDEQERWTWKLRHWWMWFCSAERAQHVEVTFECDTVEYRG</sequence>
<name>A0AAD7CP55_MYCRO</name>